<evidence type="ECO:0000313" key="1">
    <source>
        <dbReference type="EMBL" id="RPA60690.1"/>
    </source>
</evidence>
<dbReference type="InterPro" id="IPR011004">
    <property type="entry name" value="Trimer_LpxA-like_sf"/>
</dbReference>
<evidence type="ECO:0000313" key="2">
    <source>
        <dbReference type="Proteomes" id="UP000273977"/>
    </source>
</evidence>
<dbReference type="Proteomes" id="UP000273977">
    <property type="component" value="Unassembled WGS sequence"/>
</dbReference>
<dbReference type="PANTHER" id="PTHR23416">
    <property type="entry name" value="SIALIC ACID SYNTHASE-RELATED"/>
    <property type="match status" value="1"/>
</dbReference>
<gene>
    <name evidence="1" type="ORF">EF384_04390</name>
</gene>
<protein>
    <submittedName>
        <fullName evidence="1">Acyltransferase</fullName>
    </submittedName>
</protein>
<keyword evidence="1" id="KW-0808">Transferase</keyword>
<accession>A0A3N4GPZ8</accession>
<comment type="caution">
    <text evidence="1">The sequence shown here is derived from an EMBL/GenBank/DDBJ whole genome shotgun (WGS) entry which is preliminary data.</text>
</comment>
<dbReference type="SUPFAM" id="SSF51161">
    <property type="entry name" value="Trimeric LpxA-like enzymes"/>
    <property type="match status" value="1"/>
</dbReference>
<reference evidence="1 2" key="1">
    <citation type="submission" date="2018-11" db="EMBL/GenBank/DDBJ databases">
        <title>Aerococcus sp. SJQ22, whole genome shotgun sequence.</title>
        <authorList>
            <person name="Sun L."/>
            <person name="Gao X."/>
            <person name="Chen W."/>
            <person name="Huang K."/>
        </authorList>
    </citation>
    <scope>NUCLEOTIDE SEQUENCE [LARGE SCALE GENOMIC DNA]</scope>
    <source>
        <strain evidence="1 2">SJQ22</strain>
    </source>
</reference>
<keyword evidence="1" id="KW-0012">Acyltransferase</keyword>
<dbReference type="CDD" id="cd04647">
    <property type="entry name" value="LbH_MAT_like"/>
    <property type="match status" value="1"/>
</dbReference>
<keyword evidence="2" id="KW-1185">Reference proteome</keyword>
<sequence>MHLSENLTKIIRFLVILCHKCFNYPLYKNKVKLFGIPYLVHKKNIQIGYKTRINARVALYGQGYIIIGENVTLSYGVSVFSTGYATNNWTTNKIEKKHIDTKVVIKDNVWIGANTVILKGVTIEEGIIVGAGSVVTSDLTSPNALYAGNPAKFIKTL</sequence>
<name>A0A3N4GPZ8_9LACT</name>
<dbReference type="InterPro" id="IPR001451">
    <property type="entry name" value="Hexapep"/>
</dbReference>
<organism evidence="1 2">
    <name type="scientific">Aerococcus agrisoli</name>
    <dbReference type="NCBI Taxonomy" id="2487350"/>
    <lineage>
        <taxon>Bacteria</taxon>
        <taxon>Bacillati</taxon>
        <taxon>Bacillota</taxon>
        <taxon>Bacilli</taxon>
        <taxon>Lactobacillales</taxon>
        <taxon>Aerococcaceae</taxon>
        <taxon>Aerococcus</taxon>
    </lineage>
</organism>
<dbReference type="EMBL" id="RKMG01000010">
    <property type="protein sequence ID" value="RPA60690.1"/>
    <property type="molecule type" value="Genomic_DNA"/>
</dbReference>
<dbReference type="Pfam" id="PF00132">
    <property type="entry name" value="Hexapep"/>
    <property type="match status" value="1"/>
</dbReference>
<dbReference type="GO" id="GO:0016746">
    <property type="term" value="F:acyltransferase activity"/>
    <property type="evidence" value="ECO:0007669"/>
    <property type="project" value="UniProtKB-KW"/>
</dbReference>
<dbReference type="AlphaFoldDB" id="A0A3N4GPZ8"/>
<dbReference type="InterPro" id="IPR051159">
    <property type="entry name" value="Hexapeptide_acetyltransf"/>
</dbReference>
<proteinExistence type="predicted"/>
<dbReference type="Gene3D" id="2.160.10.10">
    <property type="entry name" value="Hexapeptide repeat proteins"/>
    <property type="match status" value="1"/>
</dbReference>